<evidence type="ECO:0000256" key="7">
    <source>
        <dbReference type="RuleBase" id="RU363067"/>
    </source>
</evidence>
<feature type="compositionally biased region" description="Gly residues" evidence="8">
    <location>
        <begin position="174"/>
        <end position="210"/>
    </location>
</feature>
<feature type="region of interest" description="Disordered" evidence="8">
    <location>
        <begin position="909"/>
        <end position="942"/>
    </location>
</feature>
<dbReference type="InterPro" id="IPR023088">
    <property type="entry name" value="PDEase"/>
</dbReference>
<dbReference type="GO" id="GO:0046872">
    <property type="term" value="F:metal ion binding"/>
    <property type="evidence" value="ECO:0007669"/>
    <property type="project" value="UniProtKB-KW"/>
</dbReference>
<feature type="binding site" evidence="5">
    <location>
        <position position="755"/>
    </location>
    <ligand>
        <name>AMP</name>
        <dbReference type="ChEBI" id="CHEBI:456215"/>
    </ligand>
</feature>
<accession>A0A6J2SWG1</accession>
<keyword evidence="10" id="KW-1185">Reference proteome</keyword>
<evidence type="ECO:0000313" key="11">
    <source>
        <dbReference type="RefSeq" id="XP_030080219.1"/>
    </source>
</evidence>
<dbReference type="OrthoDB" id="189220at2759"/>
<keyword evidence="3 7" id="KW-0378">Hydrolase</keyword>
<feature type="compositionally biased region" description="Basic and acidic residues" evidence="8">
    <location>
        <begin position="47"/>
        <end position="73"/>
    </location>
</feature>
<evidence type="ECO:0000256" key="3">
    <source>
        <dbReference type="ARBA" id="ARBA00022801"/>
    </source>
</evidence>
<feature type="region of interest" description="Disordered" evidence="8">
    <location>
        <begin position="839"/>
        <end position="861"/>
    </location>
</feature>
<dbReference type="Pfam" id="PF00233">
    <property type="entry name" value="PDEase_I"/>
    <property type="match status" value="1"/>
</dbReference>
<dbReference type="Gene3D" id="1.10.1300.10">
    <property type="entry name" value="3'5'-cyclic nucleotide phosphodiesterase, catalytic domain"/>
    <property type="match status" value="1"/>
</dbReference>
<dbReference type="InterPro" id="IPR002073">
    <property type="entry name" value="PDEase_catalytic_dom"/>
</dbReference>
<feature type="binding site" evidence="5">
    <location>
        <position position="648"/>
    </location>
    <ligand>
        <name>AMP</name>
        <dbReference type="ChEBI" id="CHEBI:456215"/>
    </ligand>
</feature>
<evidence type="ECO:0000256" key="5">
    <source>
        <dbReference type="PIRSR" id="PIRSR623088-2"/>
    </source>
</evidence>
<dbReference type="PRINTS" id="PR00387">
    <property type="entry name" value="PDIESTERASE1"/>
</dbReference>
<evidence type="ECO:0000259" key="9">
    <source>
        <dbReference type="PROSITE" id="PS51845"/>
    </source>
</evidence>
<dbReference type="CDD" id="cd00077">
    <property type="entry name" value="HDc"/>
    <property type="match status" value="1"/>
</dbReference>
<reference evidence="11" key="1">
    <citation type="submission" date="2025-08" db="UniProtKB">
        <authorList>
            <consortium name="RefSeq"/>
        </authorList>
    </citation>
    <scope>IDENTIFICATION</scope>
    <source>
        <strain evidence="11">15085-1641.00</strain>
        <tissue evidence="11">Whole body</tissue>
    </source>
</reference>
<dbReference type="PANTHER" id="PTHR11347">
    <property type="entry name" value="CYCLIC NUCLEOTIDE PHOSPHODIESTERASE"/>
    <property type="match status" value="1"/>
</dbReference>
<dbReference type="CTD" id="5137"/>
<feature type="active site" description="Proton donor" evidence="4">
    <location>
        <position position="607"/>
    </location>
</feature>
<feature type="binding site" evidence="6">
    <location>
        <position position="648"/>
    </location>
    <ligand>
        <name>Zn(2+)</name>
        <dbReference type="ChEBI" id="CHEBI:29105"/>
        <label>2</label>
    </ligand>
</feature>
<dbReference type="FunFam" id="1.10.1300.10:FF:000013">
    <property type="entry name" value="Phosphodiesterase"/>
    <property type="match status" value="1"/>
</dbReference>
<feature type="compositionally biased region" description="Basic and acidic residues" evidence="8">
    <location>
        <begin position="847"/>
        <end position="857"/>
    </location>
</feature>
<dbReference type="GO" id="GO:0007165">
    <property type="term" value="P:signal transduction"/>
    <property type="evidence" value="ECO:0007669"/>
    <property type="project" value="InterPro"/>
</dbReference>
<feature type="compositionally biased region" description="Low complexity" evidence="8">
    <location>
        <begin position="22"/>
        <end position="43"/>
    </location>
</feature>
<feature type="binding site" evidence="6">
    <location>
        <position position="648"/>
    </location>
    <ligand>
        <name>Zn(2+)</name>
        <dbReference type="ChEBI" id="CHEBI:29105"/>
        <label>1</label>
    </ligand>
</feature>
<name>A0A6J2SWG1_DROHY</name>
<proteinExistence type="inferred from homology"/>
<dbReference type="PROSITE" id="PS51845">
    <property type="entry name" value="PDEASE_I_2"/>
    <property type="match status" value="1"/>
</dbReference>
<comment type="similarity">
    <text evidence="7">Belongs to the cyclic nucleotide phosphodiesterase family.</text>
</comment>
<dbReference type="EC" id="3.1.4.-" evidence="7"/>
<feature type="region of interest" description="Disordered" evidence="8">
    <location>
        <begin position="259"/>
        <end position="283"/>
    </location>
</feature>
<dbReference type="SUPFAM" id="SSF109604">
    <property type="entry name" value="HD-domain/PDEase-like"/>
    <property type="match status" value="1"/>
</dbReference>
<protein>
    <recommendedName>
        <fullName evidence="7">Phosphodiesterase</fullName>
        <ecNumber evidence="7">3.1.4.-</ecNumber>
    </recommendedName>
</protein>
<keyword evidence="1" id="KW-0140">cGMP</keyword>
<dbReference type="GeneID" id="111603778"/>
<evidence type="ECO:0000256" key="8">
    <source>
        <dbReference type="SAM" id="MobiDB-lite"/>
    </source>
</evidence>
<gene>
    <name evidence="11" type="primary">LOC111603778</name>
</gene>
<dbReference type="AlphaFoldDB" id="A0A6J2SWG1"/>
<evidence type="ECO:0000256" key="6">
    <source>
        <dbReference type="PIRSR" id="PIRSR623088-3"/>
    </source>
</evidence>
<comment type="cofactor">
    <cofactor evidence="7">
        <name>a divalent metal cation</name>
        <dbReference type="ChEBI" id="CHEBI:60240"/>
    </cofactor>
    <text evidence="7">Binds 2 divalent metal cations per subunit. Site 1 may preferentially bind zinc ions, while site 2 has a preference for magnesium and/or manganese ions.</text>
</comment>
<evidence type="ECO:0000256" key="2">
    <source>
        <dbReference type="ARBA" id="ARBA00022723"/>
    </source>
</evidence>
<feature type="binding site" evidence="5">
    <location>
        <position position="806"/>
    </location>
    <ligand>
        <name>AMP</name>
        <dbReference type="ChEBI" id="CHEBI:456215"/>
    </ligand>
</feature>
<feature type="binding site" evidence="5">
    <location>
        <begin position="607"/>
        <end position="611"/>
    </location>
    <ligand>
        <name>AMP</name>
        <dbReference type="ChEBI" id="CHEBI:456215"/>
    </ligand>
</feature>
<feature type="region of interest" description="Disordered" evidence="8">
    <location>
        <begin position="1"/>
        <end position="121"/>
    </location>
</feature>
<evidence type="ECO:0000256" key="4">
    <source>
        <dbReference type="PIRSR" id="PIRSR623088-1"/>
    </source>
</evidence>
<dbReference type="PROSITE" id="PS00126">
    <property type="entry name" value="PDEASE_I_1"/>
    <property type="match status" value="1"/>
</dbReference>
<feature type="domain" description="PDEase" evidence="9">
    <location>
        <begin position="530"/>
        <end position="897"/>
    </location>
</feature>
<feature type="region of interest" description="Disordered" evidence="8">
    <location>
        <begin position="159"/>
        <end position="244"/>
    </location>
</feature>
<sequence length="942" mass="102065">MGDTLDELPPTRRDKPQSLNISTEETATGDAASSSSSSSSARFTRTRTRDDPVRERDHSCDELSSTHKRKEEFAGAAPPPRRESLNSCEQQQQQPITPGGTLHKALGLGSRPTTAGNNPRYSSSVVVGGGVGNLAGTTTRKCVLTLDGYSYVIVASTPESLPTKREEPSAGSGAVAGAGAGGSSSSVGSGGSSGIGAAASGGGGGAGGAGAASTAEPNNGEQSPTICELSSSSSSGGANATINGQVAKHGSLTIVRRSNSRKSFSQIDGQSQPIASPSSGSISFFQTPISETLAERLSAKGTNGNAPLTAADKRAVDSSSRVQSSFAGKMQPSSPNQTNFVTDANIPTAERATFDYRISRDTGEFQNSVTTGQIGSIFNPLMDQSSRQSLQSASNTSIGDVWDTERLPPVDTPDALNKAAVRIRSLLRRMDHETVAYEDMQRNLHYAARVLEAVFIDESRRLADEDDELSEVQPDAVPPEVREWLASTFTRQMATTRIRSDEKPRFRSVAHAIRAGIFVDRIYRRVSSSTLMQFPPDVVKLLKNLDEWTFDVFALTEAASGQVIKYVAYDLLNRYGAMHKFKISPGVLETFLNRVEEGYCRFRNPYHNNLHAVDVMHTMHYCLCNTGLMNWLTDLEIFASLLAALLHDFEHTGTTNNFHVMSGSETALLYNDRAVLENHHVSASFRLMKEDEANILSHLSRDEYKELRTLIIDMVLATDMTYHFQQLKIMRSLLTLQEPTIDKSKALSLVLHCCDISHPAKHWDVHHRWTMLLLEEFFRQGDLEKELGLPFSPLCDRKSTLVAESQIGFIDFIVDPSMSIMSEMLEHILTPIGPAIKAKPASVPEENPDHDMDDSKKNASCSMTRKSLTGAKFTITKPWLACLSENKKIWKEQAIKDAEARALAAAAEAAAEAEAETEAKPAGEAAADEPKDAAAAESAAAN</sequence>
<dbReference type="GO" id="GO:0004114">
    <property type="term" value="F:3',5'-cyclic-nucleotide phosphodiesterase activity"/>
    <property type="evidence" value="ECO:0007669"/>
    <property type="project" value="InterPro"/>
</dbReference>
<evidence type="ECO:0000256" key="1">
    <source>
        <dbReference type="ARBA" id="ARBA00022535"/>
    </source>
</evidence>
<organism evidence="10 11">
    <name type="scientific">Drosophila hydei</name>
    <name type="common">Fruit fly</name>
    <dbReference type="NCBI Taxonomy" id="7224"/>
    <lineage>
        <taxon>Eukaryota</taxon>
        <taxon>Metazoa</taxon>
        <taxon>Ecdysozoa</taxon>
        <taxon>Arthropoda</taxon>
        <taxon>Hexapoda</taxon>
        <taxon>Insecta</taxon>
        <taxon>Pterygota</taxon>
        <taxon>Neoptera</taxon>
        <taxon>Endopterygota</taxon>
        <taxon>Diptera</taxon>
        <taxon>Brachycera</taxon>
        <taxon>Muscomorpha</taxon>
        <taxon>Ephydroidea</taxon>
        <taxon>Drosophilidae</taxon>
        <taxon>Drosophila</taxon>
    </lineage>
</organism>
<dbReference type="Pfam" id="PF08499">
    <property type="entry name" value="PDEase_I_N"/>
    <property type="match status" value="1"/>
</dbReference>
<keyword evidence="2 6" id="KW-0479">Metal-binding</keyword>
<dbReference type="InterPro" id="IPR023174">
    <property type="entry name" value="PDEase_CS"/>
</dbReference>
<dbReference type="RefSeq" id="XP_030080219.1">
    <property type="nucleotide sequence ID" value="XM_030224359.1"/>
</dbReference>
<feature type="binding site" evidence="6">
    <location>
        <position position="755"/>
    </location>
    <ligand>
        <name>Zn(2+)</name>
        <dbReference type="ChEBI" id="CHEBI:29105"/>
        <label>1</label>
    </ligand>
</feature>
<feature type="compositionally biased region" description="Polar residues" evidence="8">
    <location>
        <begin position="261"/>
        <end position="283"/>
    </location>
</feature>
<feature type="compositionally biased region" description="Polar residues" evidence="8">
    <location>
        <begin position="111"/>
        <end position="121"/>
    </location>
</feature>
<dbReference type="InterPro" id="IPR003607">
    <property type="entry name" value="HD/PDEase_dom"/>
</dbReference>
<evidence type="ECO:0000313" key="10">
    <source>
        <dbReference type="Proteomes" id="UP000504633"/>
    </source>
</evidence>
<dbReference type="SMART" id="SM00471">
    <property type="entry name" value="HDc"/>
    <property type="match status" value="1"/>
</dbReference>
<feature type="binding site" evidence="6">
    <location>
        <position position="611"/>
    </location>
    <ligand>
        <name>Zn(2+)</name>
        <dbReference type="ChEBI" id="CHEBI:29105"/>
        <label>1</label>
    </ligand>
</feature>
<dbReference type="InterPro" id="IPR036971">
    <property type="entry name" value="PDEase_catalytic_dom_sf"/>
</dbReference>
<feature type="compositionally biased region" description="Polar residues" evidence="8">
    <location>
        <begin position="215"/>
        <end position="229"/>
    </location>
</feature>
<dbReference type="Proteomes" id="UP000504633">
    <property type="component" value="Unplaced"/>
</dbReference>
<feature type="binding site" evidence="6">
    <location>
        <position position="647"/>
    </location>
    <ligand>
        <name>Zn(2+)</name>
        <dbReference type="ChEBI" id="CHEBI:29105"/>
        <label>1</label>
    </ligand>
</feature>
<dbReference type="InterPro" id="IPR013706">
    <property type="entry name" value="PDE1_N"/>
</dbReference>